<reference evidence="1 2" key="1">
    <citation type="submission" date="2009-12" db="EMBL/GenBank/DDBJ databases">
        <authorList>
            <person name="Shrivastava S."/>
            <person name="Madupu R."/>
            <person name="Durkin A.S."/>
            <person name="Torralba M."/>
            <person name="Methe B."/>
            <person name="Sutton G.G."/>
            <person name="Strausberg R.L."/>
            <person name="Nelson K.E."/>
        </authorList>
    </citation>
    <scope>NUCLEOTIDE SEQUENCE [LARGE SCALE GENOMIC DNA]</scope>
    <source>
        <strain evidence="1 2">W5455</strain>
    </source>
</reference>
<organism evidence="1 2">
    <name type="scientific">Pyramidobacter piscolens W5455</name>
    <dbReference type="NCBI Taxonomy" id="352165"/>
    <lineage>
        <taxon>Bacteria</taxon>
        <taxon>Thermotogati</taxon>
        <taxon>Synergistota</taxon>
        <taxon>Synergistia</taxon>
        <taxon>Synergistales</taxon>
        <taxon>Dethiosulfovibrionaceae</taxon>
        <taxon>Pyramidobacter</taxon>
    </lineage>
</organism>
<keyword evidence="2" id="KW-1185">Reference proteome</keyword>
<dbReference type="Proteomes" id="UP000006462">
    <property type="component" value="Unassembled WGS sequence"/>
</dbReference>
<gene>
    <name evidence="1" type="ORF">HMPREF7215_1341</name>
</gene>
<protein>
    <submittedName>
        <fullName evidence="1">Uncharacterized protein</fullName>
    </submittedName>
</protein>
<dbReference type="Pfam" id="PF19673">
    <property type="entry name" value="DUF6176"/>
    <property type="match status" value="1"/>
</dbReference>
<proteinExistence type="predicted"/>
<sequence>MKKKLDNKLYKFEIIKGREDVAEEWLRFLNDNRETGERLLKEEKAYLEAYFKAVENGVTYLYMFFSAEDVNFSNDKALNHGSDADKKHFEYMKACVDFSKGAVMDCLFYLNNVEDAVE</sequence>
<accession>A0ABM9ZST2</accession>
<name>A0ABM9ZST2_9BACT</name>
<dbReference type="InterPro" id="IPR046174">
    <property type="entry name" value="DUF6176"/>
</dbReference>
<evidence type="ECO:0000313" key="1">
    <source>
        <dbReference type="EMBL" id="EFB89950.1"/>
    </source>
</evidence>
<dbReference type="RefSeq" id="WP_009165604.1">
    <property type="nucleotide sequence ID" value="NZ_ADFP01000103.1"/>
</dbReference>
<evidence type="ECO:0000313" key="2">
    <source>
        <dbReference type="Proteomes" id="UP000006462"/>
    </source>
</evidence>
<comment type="caution">
    <text evidence="1">The sequence shown here is derived from an EMBL/GenBank/DDBJ whole genome shotgun (WGS) entry which is preliminary data.</text>
</comment>
<dbReference type="EMBL" id="ADFP01000103">
    <property type="protein sequence ID" value="EFB89950.1"/>
    <property type="molecule type" value="Genomic_DNA"/>
</dbReference>